<dbReference type="AlphaFoldDB" id="A0A3Q0JKY5"/>
<feature type="non-terminal residue" evidence="2">
    <location>
        <position position="93"/>
    </location>
</feature>
<feature type="non-terminal residue" evidence="2">
    <location>
        <position position="1"/>
    </location>
</feature>
<evidence type="ECO:0000313" key="2">
    <source>
        <dbReference type="RefSeq" id="XP_026689059.1"/>
    </source>
</evidence>
<dbReference type="Proteomes" id="UP000079169">
    <property type="component" value="Unplaced"/>
</dbReference>
<gene>
    <name evidence="2" type="primary">LOC113473817</name>
</gene>
<sequence>RNRIKQRDQLRELDKDLTLKKKYKLLGASTTSIYHSVENLATCTRPVAVMRSSSLGRKKRKAPQPPLSEEMLLDVKTQRDLYGHRRTCSDSDG</sequence>
<proteinExistence type="predicted"/>
<accession>A0A3Q0JKY5</accession>
<dbReference type="PaxDb" id="121845-A0A3Q0JKY5"/>
<reference evidence="2" key="1">
    <citation type="submission" date="2025-08" db="UniProtKB">
        <authorList>
            <consortium name="RefSeq"/>
        </authorList>
    </citation>
    <scope>IDENTIFICATION</scope>
</reference>
<evidence type="ECO:0000313" key="1">
    <source>
        <dbReference type="Proteomes" id="UP000079169"/>
    </source>
</evidence>
<name>A0A3Q0JKY5_DIACI</name>
<organism evidence="1 2">
    <name type="scientific">Diaphorina citri</name>
    <name type="common">Asian citrus psyllid</name>
    <dbReference type="NCBI Taxonomy" id="121845"/>
    <lineage>
        <taxon>Eukaryota</taxon>
        <taxon>Metazoa</taxon>
        <taxon>Ecdysozoa</taxon>
        <taxon>Arthropoda</taxon>
        <taxon>Hexapoda</taxon>
        <taxon>Insecta</taxon>
        <taxon>Pterygota</taxon>
        <taxon>Neoptera</taxon>
        <taxon>Paraneoptera</taxon>
        <taxon>Hemiptera</taxon>
        <taxon>Sternorrhyncha</taxon>
        <taxon>Psylloidea</taxon>
        <taxon>Psyllidae</taxon>
        <taxon>Diaphorininae</taxon>
        <taxon>Diaphorina</taxon>
    </lineage>
</organism>
<protein>
    <submittedName>
        <fullName evidence="2">Uncharacterized protein LOC113473817</fullName>
    </submittedName>
</protein>
<keyword evidence="1" id="KW-1185">Reference proteome</keyword>
<dbReference type="KEGG" id="dci:113473817"/>
<dbReference type="RefSeq" id="XP_026689059.1">
    <property type="nucleotide sequence ID" value="XM_026833258.1"/>
</dbReference>
<dbReference type="GeneID" id="113473817"/>